<dbReference type="Proteomes" id="UP000530452">
    <property type="component" value="Unassembled WGS sequence"/>
</dbReference>
<evidence type="ECO:0000313" key="4">
    <source>
        <dbReference type="EMBL" id="EAC9040854.1"/>
    </source>
</evidence>
<name>A0A5M1GJ19_LISMN</name>
<dbReference type="Proteomes" id="UP000358545">
    <property type="component" value="Unassembled WGS sequence"/>
</dbReference>
<evidence type="ECO:0000313" key="10">
    <source>
        <dbReference type="EMBL" id="EAG0868919.1"/>
    </source>
</evidence>
<evidence type="ECO:0000313" key="3">
    <source>
        <dbReference type="EMBL" id="EAC6547781.1"/>
    </source>
</evidence>
<dbReference type="EMBL" id="AABBHO010000006">
    <property type="protein sequence ID" value="EAG2996250.1"/>
    <property type="molecule type" value="Genomic_DNA"/>
</dbReference>
<dbReference type="EMBL" id="AAAQQZ010000008">
    <property type="protein sequence ID" value="EAE1339999.1"/>
    <property type="molecule type" value="Genomic_DNA"/>
</dbReference>
<evidence type="ECO:0000313" key="30">
    <source>
        <dbReference type="Proteomes" id="UP000358545"/>
    </source>
</evidence>
<dbReference type="Proteomes" id="UP000843503">
    <property type="component" value="Unassembled WGS sequence"/>
</dbReference>
<dbReference type="EMBL" id="AALAQH010000034">
    <property type="protein sequence ID" value="ECX6926128.1"/>
    <property type="molecule type" value="Genomic_DNA"/>
</dbReference>
<dbReference type="EMBL" id="DABJAN010000014">
    <property type="protein sequence ID" value="HAJ9594885.1"/>
    <property type="molecule type" value="Genomic_DNA"/>
</dbReference>
<dbReference type="EMBL" id="AAASLB010000007">
    <property type="protein sequence ID" value="EAE4942693.1"/>
    <property type="molecule type" value="Genomic_DNA"/>
</dbReference>
<comment type="caution">
    <text evidence="4">The sequence shown here is derived from an EMBL/GenBank/DDBJ whole genome shotgun (WGS) entry which is preliminary data.</text>
</comment>
<evidence type="ECO:0000313" key="15">
    <source>
        <dbReference type="EMBL" id="EAH3294962.1"/>
    </source>
</evidence>
<dbReference type="EMBL" id="AAAJKI010000009">
    <property type="protein sequence ID" value="EAC6547781.1"/>
    <property type="molecule type" value="Genomic_DNA"/>
</dbReference>
<dbReference type="Proteomes" id="UP000533021">
    <property type="component" value="Unassembled WGS sequence"/>
</dbReference>
<dbReference type="RefSeq" id="WP_003731132.1">
    <property type="nucleotide sequence ID" value="NC_021826.1"/>
</dbReference>
<comment type="subcellular location">
    <subcellularLocation>
        <location evidence="1">Virion</location>
    </subcellularLocation>
</comment>
<dbReference type="EMBL" id="AANDQG010000032">
    <property type="protein sequence ID" value="EDN9631033.1"/>
    <property type="molecule type" value="Genomic_DNA"/>
</dbReference>
<dbReference type="EMBL" id="AACJYH010000031">
    <property type="protein sequence ID" value="EAK8899175.1"/>
    <property type="molecule type" value="Genomic_DNA"/>
</dbReference>
<reference evidence="21 33" key="4">
    <citation type="submission" date="2019-11" db="EMBL/GenBank/DDBJ databases">
        <authorList>
            <person name="Ashton P.M."/>
            <person name="Dallman T."/>
            <person name="Nair S."/>
            <person name="De Pinna E."/>
            <person name="Peters T."/>
            <person name="Grant K."/>
        </authorList>
    </citation>
    <scope>NUCLEOTIDE SEQUENCE [LARGE SCALE GENOMIC DNA]</scope>
    <source>
        <strain evidence="13 35">282333</strain>
        <strain evidence="15 34">282352</strain>
        <strain evidence="12 36">289003</strain>
        <strain evidence="21 33">833351</strain>
        <strain evidence="7">RL15000286</strain>
    </source>
</reference>
<evidence type="ECO:0000313" key="14">
    <source>
        <dbReference type="EMBL" id="EAH2283630.1"/>
    </source>
</evidence>
<dbReference type="Proteomes" id="UP000458487">
    <property type="component" value="Unassembled WGS sequence"/>
</dbReference>
<feature type="domain" description="Phage capsid-like C-terminal" evidence="2">
    <location>
        <begin position="126"/>
        <end position="397"/>
    </location>
</feature>
<evidence type="ECO:0000313" key="31">
    <source>
        <dbReference type="Proteomes" id="UP000379076"/>
    </source>
</evidence>
<evidence type="ECO:0000313" key="32">
    <source>
        <dbReference type="Proteomes" id="UP000427828"/>
    </source>
</evidence>
<dbReference type="Proteomes" id="UP000379076">
    <property type="component" value="Unassembled WGS sequence"/>
</dbReference>
<dbReference type="EMBL" id="AABFVG010000048">
    <property type="protein sequence ID" value="EAH2283630.1"/>
    <property type="molecule type" value="Genomic_DNA"/>
</dbReference>
<evidence type="ECO:0000313" key="7">
    <source>
        <dbReference type="EMBL" id="EAE4942693.1"/>
    </source>
</evidence>
<organism evidence="4 29">
    <name type="scientific">Listeria monocytogenes</name>
    <dbReference type="NCBI Taxonomy" id="1639"/>
    <lineage>
        <taxon>Bacteria</taxon>
        <taxon>Bacillati</taxon>
        <taxon>Bacillota</taxon>
        <taxon>Bacilli</taxon>
        <taxon>Bacillales</taxon>
        <taxon>Listeriaceae</taxon>
        <taxon>Listeria</taxon>
    </lineage>
</organism>
<evidence type="ECO:0000313" key="28">
    <source>
        <dbReference type="Proteomes" id="UP000350032"/>
    </source>
</evidence>
<evidence type="ECO:0000313" key="13">
    <source>
        <dbReference type="EMBL" id="EAH2282763.1"/>
    </source>
</evidence>
<dbReference type="EMBL" id="AAAQQZ010000019">
    <property type="protein sequence ID" value="EAE1340407.1"/>
    <property type="molecule type" value="Genomic_DNA"/>
</dbReference>
<dbReference type="Proteomes" id="UP000549379">
    <property type="component" value="Unassembled WGS sequence"/>
</dbReference>
<dbReference type="InterPro" id="IPR024455">
    <property type="entry name" value="Phage_capsid"/>
</dbReference>
<reference evidence="23" key="5">
    <citation type="submission" date="2019-11" db="EMBL/GenBank/DDBJ databases">
        <authorList>
            <consortium name="NCBI Pathogen Detection Project"/>
        </authorList>
    </citation>
    <scope>NUCLEOTIDE SEQUENCE</scope>
    <source>
        <strain evidence="25">2017-325981-023-01</strain>
        <strain evidence="23">DMG1500109</strain>
    </source>
</reference>
<dbReference type="EMBL" id="AABAGT010000015">
    <property type="protein sequence ID" value="EAG0867727.1"/>
    <property type="molecule type" value="Genomic_DNA"/>
</dbReference>
<evidence type="ECO:0000259" key="2">
    <source>
        <dbReference type="Pfam" id="PF05065"/>
    </source>
</evidence>
<evidence type="ECO:0000313" key="16">
    <source>
        <dbReference type="EMBL" id="EAH3295994.1"/>
    </source>
</evidence>
<dbReference type="EMBL" id="AABGHY010000048">
    <property type="protein sequence ID" value="EAH3295994.1"/>
    <property type="molecule type" value="Genomic_DNA"/>
</dbReference>
<dbReference type="EMBL" id="DAAJZA010000024">
    <property type="protein sequence ID" value="HAC1756374.1"/>
    <property type="molecule type" value="Genomic_DNA"/>
</dbReference>
<dbReference type="SUPFAM" id="SSF56563">
    <property type="entry name" value="Major capsid protein gp5"/>
    <property type="match status" value="1"/>
</dbReference>
<evidence type="ECO:0000313" key="5">
    <source>
        <dbReference type="EMBL" id="EAE1339999.1"/>
    </source>
</evidence>
<dbReference type="Proteomes" id="UP000331186">
    <property type="component" value="Unassembled WGS sequence"/>
</dbReference>
<evidence type="ECO:0000313" key="18">
    <source>
        <dbReference type="EMBL" id="EAK8899175.1"/>
    </source>
</evidence>
<reference evidence="38 39" key="1">
    <citation type="journal article" date="2018" name="Genome Biol.">
        <title>SKESA: strategic k-mer extension for scrupulous assemblies.</title>
        <authorList>
            <person name="Souvorov A."/>
            <person name="Agarwala R."/>
            <person name="Lipman D.J."/>
        </authorList>
    </citation>
    <scope>NUCLEOTIDE SEQUENCE [LARGE SCALE GENOMIC DNA]</scope>
    <source>
        <strain evidence="25">2017-325981-023-01</strain>
        <strain evidence="23 39">DMG1500109</strain>
    </source>
</reference>
<evidence type="ECO:0000313" key="38">
    <source>
        <dbReference type="Proteomes" id="UP000843503"/>
    </source>
</evidence>
<dbReference type="EMBL" id="AABAGT010000068">
    <property type="protein sequence ID" value="EAG0868919.1"/>
    <property type="molecule type" value="Genomic_DNA"/>
</dbReference>
<accession>A0A5M1GJ19</accession>
<evidence type="ECO:0000313" key="22">
    <source>
        <dbReference type="EMBL" id="EDN9631033.1"/>
    </source>
</evidence>
<evidence type="ECO:0000256" key="1">
    <source>
        <dbReference type="ARBA" id="ARBA00004328"/>
    </source>
</evidence>
<dbReference type="Pfam" id="PF05065">
    <property type="entry name" value="Phage_capsid"/>
    <property type="match status" value="1"/>
</dbReference>
<evidence type="ECO:0000313" key="24">
    <source>
        <dbReference type="EMBL" id="HAC1756374.1"/>
    </source>
</evidence>
<dbReference type="Gene3D" id="3.30.2320.10">
    <property type="entry name" value="hypothetical protein PF0899 domain"/>
    <property type="match status" value="1"/>
</dbReference>
<protein>
    <submittedName>
        <fullName evidence="4">Phage major capsid protein</fullName>
    </submittedName>
</protein>
<evidence type="ECO:0000313" key="21">
    <source>
        <dbReference type="EMBL" id="EDN9630613.1"/>
    </source>
</evidence>
<dbReference type="InterPro" id="IPR054612">
    <property type="entry name" value="Phage_capsid-like_C"/>
</dbReference>
<dbReference type="Proteomes" id="UP000354255">
    <property type="component" value="Unassembled WGS sequence"/>
</dbReference>
<evidence type="ECO:0000313" key="6">
    <source>
        <dbReference type="EMBL" id="EAE1340407.1"/>
    </source>
</evidence>
<evidence type="ECO:0000313" key="37">
    <source>
        <dbReference type="Proteomes" id="UP000549379"/>
    </source>
</evidence>
<dbReference type="Proteomes" id="UP000843775">
    <property type="component" value="Unassembled WGS sequence"/>
</dbReference>
<gene>
    <name evidence="9" type="ORF">A8L61_10615</name>
    <name evidence="10" type="ORF">A8L61_16830</name>
    <name evidence="5" type="ORF">ART25_13855</name>
    <name evidence="6" type="ORF">ART25_15980</name>
    <name evidence="11" type="ORF">B5K54_02955</name>
    <name evidence="19" type="ORF">BCZ19_11775</name>
    <name evidence="20" type="ORF">BCZ19_15930</name>
    <name evidence="13" type="ORF">D4920_11825</name>
    <name evidence="14" type="ORF">D4920_16305</name>
    <name evidence="12" type="ORF">D4B11_05435</name>
    <name evidence="15" type="ORF">D5N24_11180</name>
    <name evidence="16" type="ORF">D5N24_16550</name>
    <name evidence="17" type="ORF">D7104_12545</name>
    <name evidence="18" type="ORF">D7104_15940</name>
    <name evidence="3" type="ORF">DU018_05285</name>
    <name evidence="7" type="ORF">E1W56_11665</name>
    <name evidence="8" type="ORF">E1W56_16160</name>
    <name evidence="21" type="ORF">GI230_13475</name>
    <name evidence="22" type="ORF">GI230_15720</name>
    <name evidence="23" type="ORF">GI949_11745</name>
    <name evidence="24" type="ORF">GI949_15495</name>
    <name evidence="25" type="ORF">HQN34_002708</name>
    <name evidence="26" type="ORF">HQN34_003132</name>
    <name evidence="4" type="ORF">KV70_11595</name>
</gene>
<dbReference type="EMBL" id="AALAQH010000007">
    <property type="protein sequence ID" value="ECX6925351.1"/>
    <property type="molecule type" value="Genomic_DNA"/>
</dbReference>
<dbReference type="EMBL" id="AAASLB010000036">
    <property type="protein sequence ID" value="EAE4943572.1"/>
    <property type="molecule type" value="Genomic_DNA"/>
</dbReference>
<evidence type="ECO:0000313" key="8">
    <source>
        <dbReference type="EMBL" id="EAE4943572.1"/>
    </source>
</evidence>
<dbReference type="EMBL" id="AACJYH010000010">
    <property type="protein sequence ID" value="EAK8898524.1"/>
    <property type="molecule type" value="Genomic_DNA"/>
</dbReference>
<evidence type="ECO:0000313" key="34">
    <source>
        <dbReference type="Proteomes" id="UP000530452"/>
    </source>
</evidence>
<dbReference type="EMBL" id="AAAKQF010000008">
    <property type="protein sequence ID" value="EAC9040854.1"/>
    <property type="molecule type" value="Genomic_DNA"/>
</dbReference>
<dbReference type="AlphaFoldDB" id="A0A5M1GJ19"/>
<dbReference type="EMBL" id="DAAJZA010000008">
    <property type="protein sequence ID" value="HAC1755639.1"/>
    <property type="molecule type" value="Genomic_DNA"/>
</dbReference>
<evidence type="ECO:0000313" key="33">
    <source>
        <dbReference type="Proteomes" id="UP000458487"/>
    </source>
</evidence>
<dbReference type="NCBIfam" id="TIGR01554">
    <property type="entry name" value="major_cap_HK97"/>
    <property type="match status" value="1"/>
</dbReference>
<reference evidence="29 30" key="3">
    <citation type="submission" date="2018-06" db="EMBL/GenBank/DDBJ databases">
        <authorList>
            <consortium name="PulseNet: The National Subtyping Network for Foodborne Disease Surveillance"/>
            <person name="Tarr C.L."/>
            <person name="Trees E."/>
            <person name="Katz L.S."/>
            <person name="Carleton-Romer H.A."/>
            <person name="Stroika S."/>
            <person name="Kucerova Z."/>
            <person name="Roache K.F."/>
            <person name="Sabol A.L."/>
            <person name="Besser J."/>
            <person name="Gerner-Smidt P."/>
        </authorList>
    </citation>
    <scope>NUCLEOTIDE SEQUENCE [LARGE SCALE GENOMIC DNA]</scope>
    <source>
        <strain evidence="4 29">PNUSAL000910</strain>
        <strain evidence="9 30">PNUSAL002180</strain>
        <strain evidence="17 28">PNUSAL004402</strain>
    </source>
</reference>
<evidence type="ECO:0000313" key="27">
    <source>
        <dbReference type="Proteomes" id="UP000331186"/>
    </source>
</evidence>
<dbReference type="EMBL" id="AABFVG010000008">
    <property type="protein sequence ID" value="EAH2282763.1"/>
    <property type="molecule type" value="Genomic_DNA"/>
</dbReference>
<evidence type="ECO:0000313" key="12">
    <source>
        <dbReference type="EMBL" id="EAG9519204.1"/>
    </source>
</evidence>
<evidence type="ECO:0000313" key="35">
    <source>
        <dbReference type="Proteomes" id="UP000533021"/>
    </source>
</evidence>
<evidence type="ECO:0000313" key="29">
    <source>
        <dbReference type="Proteomes" id="UP000354255"/>
    </source>
</evidence>
<evidence type="ECO:0000313" key="17">
    <source>
        <dbReference type="EMBL" id="EAK8898524.1"/>
    </source>
</evidence>
<dbReference type="EMBL" id="DABJAN010000006">
    <property type="protein sequence ID" value="HAJ9594477.1"/>
    <property type="molecule type" value="Genomic_DNA"/>
</dbReference>
<evidence type="ECO:0000313" key="19">
    <source>
        <dbReference type="EMBL" id="ECX6925351.1"/>
    </source>
</evidence>
<evidence type="ECO:0000313" key="11">
    <source>
        <dbReference type="EMBL" id="EAG2996250.1"/>
    </source>
</evidence>
<evidence type="ECO:0000313" key="39">
    <source>
        <dbReference type="Proteomes" id="UP000843775"/>
    </source>
</evidence>
<evidence type="ECO:0000313" key="36">
    <source>
        <dbReference type="Proteomes" id="UP000546397"/>
    </source>
</evidence>
<evidence type="ECO:0000313" key="23">
    <source>
        <dbReference type="EMBL" id="HAC1755639.1"/>
    </source>
</evidence>
<dbReference type="Gene3D" id="3.30.2400.10">
    <property type="entry name" value="Major capsid protein gp5"/>
    <property type="match status" value="1"/>
</dbReference>
<evidence type="ECO:0000313" key="20">
    <source>
        <dbReference type="EMBL" id="ECX6926128.1"/>
    </source>
</evidence>
<dbReference type="EMBL" id="AANDQG010000007">
    <property type="protein sequence ID" value="EDN9630613.1"/>
    <property type="molecule type" value="Genomic_DNA"/>
</dbReference>
<evidence type="ECO:0000313" key="9">
    <source>
        <dbReference type="EMBL" id="EAG0867727.1"/>
    </source>
</evidence>
<dbReference type="Proteomes" id="UP000350032">
    <property type="component" value="Unassembled WGS sequence"/>
</dbReference>
<proteinExistence type="predicted"/>
<reference evidence="31 32" key="2">
    <citation type="submission" date="2018-06" db="EMBL/GenBank/DDBJ databases">
        <authorList>
            <consortium name="GenomeTrakr: Next Generation Sequencing Network for Food Pathogen Tracability"/>
        </authorList>
    </citation>
    <scope>NUCLEOTIDE SEQUENCE [LARGE SCALE GENOMIC DNA]</scope>
    <source>
        <strain evidence="11 37">10B02965A-1</strain>
        <strain evidence="5 31">FDA00006494</strain>
        <strain evidence="3 27">FDA00013332</strain>
        <strain evidence="19 32">FLAG-51482A</strain>
    </source>
</reference>
<dbReference type="EMBL" id="AABEMN010000006">
    <property type="protein sequence ID" value="EAG9519204.1"/>
    <property type="molecule type" value="Genomic_DNA"/>
</dbReference>
<dbReference type="EMBL" id="AABGHY010000008">
    <property type="protein sequence ID" value="EAH3294962.1"/>
    <property type="molecule type" value="Genomic_DNA"/>
</dbReference>
<dbReference type="Proteomes" id="UP000427828">
    <property type="component" value="Unassembled WGS sequence"/>
</dbReference>
<evidence type="ECO:0000313" key="25">
    <source>
        <dbReference type="EMBL" id="HAJ9594477.1"/>
    </source>
</evidence>
<evidence type="ECO:0000313" key="26">
    <source>
        <dbReference type="EMBL" id="HAJ9594885.1"/>
    </source>
</evidence>
<dbReference type="Proteomes" id="UP000546397">
    <property type="component" value="Unassembled WGS sequence"/>
</dbReference>
<sequence length="405" mass="44879">MKQIQELMEKRKQAWEGAKAFVEAKKDKDGLMSDEDVKTYSEMEKKVANFTKEIERMQSMENMEREMAKPMSEPLTSQPMQIENNNDKAKKTGRASNEYKEGVLQALRSNFRQVSNVLQEGVDAAGGYLVPEEYDKRLIDGLTSENIMRSLGTTITTSGEHKINIAGNKPAASWIEEGGELSFGDATFDQILLDAHKLHVAIKITDELLYDNAFNLESYIIDQFAKALSNAEEDAFLNGDGVGKPLGIFAETGGGQVAVTTNTQSSITGDELINLVYALKRPYRKNAKFIMNDQTIALLRKLKDNNGAYLWQPAVQAGEPDRLYGYPVYTSEYVPTVAAGKPVIAFGDFSYYNIGDRGVRSFDQLRELFAGNGMVGFLAKERVDGKLVLPEAVQILKMKASASAS</sequence>
<dbReference type="Proteomes" id="UP000393182">
    <property type="component" value="Unassembled WGS sequence"/>
</dbReference>